<accession>A0ABD5NKZ1</accession>
<dbReference type="PANTHER" id="PTHR20426">
    <property type="entry name" value="RIBOSOME BIOGENESIS PROTEIN TSR3 HOMOLOG"/>
    <property type="match status" value="1"/>
</dbReference>
<dbReference type="Proteomes" id="UP001595846">
    <property type="component" value="Unassembled WGS sequence"/>
</dbReference>
<keyword evidence="2 7" id="KW-0963">Cytoplasm</keyword>
<proteinExistence type="inferred from homology"/>
<dbReference type="InterPro" id="IPR007209">
    <property type="entry name" value="RNaseL-inhib-like_metal-bd_dom"/>
</dbReference>
<evidence type="ECO:0000256" key="3">
    <source>
        <dbReference type="ARBA" id="ARBA00022517"/>
    </source>
</evidence>
<keyword evidence="3 7" id="KW-0690">Ribosome biogenesis</keyword>
<reference evidence="10 11" key="1">
    <citation type="journal article" date="2019" name="Int. J. Syst. Evol. Microbiol.">
        <title>The Global Catalogue of Microorganisms (GCM) 10K type strain sequencing project: providing services to taxonomists for standard genome sequencing and annotation.</title>
        <authorList>
            <consortium name="The Broad Institute Genomics Platform"/>
            <consortium name="The Broad Institute Genome Sequencing Center for Infectious Disease"/>
            <person name="Wu L."/>
            <person name="Ma J."/>
        </authorList>
    </citation>
    <scope>NUCLEOTIDE SEQUENCE [LARGE SCALE GENOMIC DNA]</scope>
    <source>
        <strain evidence="10 11">IBRC-M 10256</strain>
    </source>
</reference>
<evidence type="ECO:0000256" key="4">
    <source>
        <dbReference type="ARBA" id="ARBA00022552"/>
    </source>
</evidence>
<keyword evidence="11" id="KW-1185">Reference proteome</keyword>
<comment type="similarity">
    <text evidence="7">Belongs to the TDD superfamily. TSR3 family.</text>
</comment>
<evidence type="ECO:0000256" key="2">
    <source>
        <dbReference type="ARBA" id="ARBA00022490"/>
    </source>
</evidence>
<keyword evidence="6 7" id="KW-0949">S-adenosyl-L-methionine</keyword>
<organism evidence="10 11">
    <name type="scientific">Halovivax cerinus</name>
    <dbReference type="NCBI Taxonomy" id="1487865"/>
    <lineage>
        <taxon>Archaea</taxon>
        <taxon>Methanobacteriati</taxon>
        <taxon>Methanobacteriota</taxon>
        <taxon>Stenosarchaea group</taxon>
        <taxon>Halobacteria</taxon>
        <taxon>Halobacteriales</taxon>
        <taxon>Natrialbaceae</taxon>
        <taxon>Halovivax</taxon>
    </lineage>
</organism>
<comment type="caution">
    <text evidence="7">Lacks conserved residue(s) required for the propagation of feature annotation.</text>
</comment>
<dbReference type="Pfam" id="PF04068">
    <property type="entry name" value="Fer4_RLI"/>
    <property type="match status" value="1"/>
</dbReference>
<comment type="caution">
    <text evidence="10">The sequence shown here is derived from an EMBL/GenBank/DDBJ whole genome shotgun (WGS) entry which is preliminary data.</text>
</comment>
<sequence>MEVHVYYEGDDDPKKCTARRLERFDETILHRSMGGVPYGVVLNPHAEQALSPADREEAITTLVALDCSWESAGEAAFSMPGEHRALPFLVAANPVNFGRPFRLTTVEALAAGLWILGDPDHAEDLLEPFRWGETFLELNEEPLRRYADCRDSTEVVAVQDEYLVEE</sequence>
<evidence type="ECO:0000259" key="9">
    <source>
        <dbReference type="Pfam" id="PF04068"/>
    </source>
</evidence>
<keyword evidence="4 7" id="KW-0698">rRNA processing</keyword>
<comment type="subcellular location">
    <subcellularLocation>
        <location evidence="7">Cytoplasm</location>
    </subcellularLocation>
</comment>
<dbReference type="GeneID" id="73903100"/>
<dbReference type="RefSeq" id="WP_256533953.1">
    <property type="nucleotide sequence ID" value="NZ_CP101824.1"/>
</dbReference>
<evidence type="ECO:0000313" key="10">
    <source>
        <dbReference type="EMBL" id="MFC3957727.1"/>
    </source>
</evidence>
<dbReference type="EC" id="2.5.1.157" evidence="7"/>
<dbReference type="GO" id="GO:0000455">
    <property type="term" value="P:enzyme-directed rRNA pseudouridine synthesis"/>
    <property type="evidence" value="ECO:0007669"/>
    <property type="project" value="UniProtKB-UniRule"/>
</dbReference>
<dbReference type="InterPro" id="IPR007177">
    <property type="entry name" value="Tsr3_C"/>
</dbReference>
<dbReference type="AlphaFoldDB" id="A0ABD5NKZ1"/>
<name>A0ABD5NKZ1_9EURY</name>
<feature type="domain" description="16S/18S rRNA aminocarboxypropyltransferase Tsr3 C-terminal" evidence="8">
    <location>
        <begin position="40"/>
        <end position="163"/>
    </location>
</feature>
<dbReference type="HAMAP" id="MF_01116">
    <property type="entry name" value="TSR3"/>
    <property type="match status" value="1"/>
</dbReference>
<evidence type="ECO:0000256" key="6">
    <source>
        <dbReference type="ARBA" id="ARBA00022691"/>
    </source>
</evidence>
<keyword evidence="5 7" id="KW-0808">Transferase</keyword>
<dbReference type="PANTHER" id="PTHR20426:SF0">
    <property type="entry name" value="18S RRNA AMINOCARBOXYPROPYLTRANSFERASE"/>
    <property type="match status" value="1"/>
</dbReference>
<dbReference type="GO" id="GO:0005737">
    <property type="term" value="C:cytoplasm"/>
    <property type="evidence" value="ECO:0007669"/>
    <property type="project" value="UniProtKB-SubCell"/>
</dbReference>
<protein>
    <recommendedName>
        <fullName evidence="1 7">16S rRNA aminocarboxypropyltransferase</fullName>
        <ecNumber evidence="7">2.5.1.157</ecNumber>
    </recommendedName>
</protein>
<feature type="binding site" evidence="7">
    <location>
        <position position="105"/>
    </location>
    <ligand>
        <name>S-adenosyl-L-methionine</name>
        <dbReference type="ChEBI" id="CHEBI:59789"/>
    </ligand>
</feature>
<dbReference type="NCBIfam" id="NF002621">
    <property type="entry name" value="PRK02287.1"/>
    <property type="match status" value="1"/>
</dbReference>
<feature type="binding site" evidence="7">
    <location>
        <position position="86"/>
    </location>
    <ligand>
        <name>S-adenosyl-L-methionine</name>
        <dbReference type="ChEBI" id="CHEBI:59789"/>
    </ligand>
</feature>
<dbReference type="Pfam" id="PF04034">
    <property type="entry name" value="Ribo_biogen_C"/>
    <property type="match status" value="1"/>
</dbReference>
<evidence type="ECO:0000256" key="1">
    <source>
        <dbReference type="ARBA" id="ARBA00014114"/>
    </source>
</evidence>
<dbReference type="GO" id="GO:0106388">
    <property type="term" value="F:rRNA small subunit aminocarboxypropyltransferase activity"/>
    <property type="evidence" value="ECO:0007669"/>
    <property type="project" value="UniProtKB-EC"/>
</dbReference>
<comment type="function">
    <text evidence="7">Aminocarboxypropyltransferase that catalyzes the aminocarboxypropyl transfer on pseudouridine corresponding to position 914 in M.jannaschii 16S rRNA. It constitutes the last step in biosynthesis of the hypermodified N1-methyl-N3-(3-amino-3-carboxypropyl) pseudouridine (m1acp3-Psi).</text>
</comment>
<dbReference type="EMBL" id="JBHSAQ010000002">
    <property type="protein sequence ID" value="MFC3957727.1"/>
    <property type="molecule type" value="Genomic_DNA"/>
</dbReference>
<dbReference type="GO" id="GO:1904047">
    <property type="term" value="F:S-adenosyl-L-methionine binding"/>
    <property type="evidence" value="ECO:0007669"/>
    <property type="project" value="UniProtKB-UniRule"/>
</dbReference>
<gene>
    <name evidence="10" type="ORF">ACFOUR_04980</name>
</gene>
<evidence type="ECO:0000256" key="7">
    <source>
        <dbReference type="HAMAP-Rule" id="MF_01116"/>
    </source>
</evidence>
<comment type="catalytic activity">
    <reaction evidence="7">
        <text>an N(1)-methylpseudouridine in rRNA + S-adenosyl-L-methionine = N(1)-methyl-N(3)-[(3S)-3-amino-3-carboxypropyl]pseudouridine in rRNA + S-methyl-5'-thioadenosine + H(+)</text>
        <dbReference type="Rhea" id="RHEA:63296"/>
        <dbReference type="Rhea" id="RHEA-COMP:11634"/>
        <dbReference type="Rhea" id="RHEA-COMP:16310"/>
        <dbReference type="ChEBI" id="CHEBI:15378"/>
        <dbReference type="ChEBI" id="CHEBI:17509"/>
        <dbReference type="ChEBI" id="CHEBI:59789"/>
        <dbReference type="ChEBI" id="CHEBI:74890"/>
        <dbReference type="ChEBI" id="CHEBI:146234"/>
        <dbReference type="EC" id="2.5.1.157"/>
    </reaction>
</comment>
<feature type="binding site" evidence="7">
    <location>
        <position position="65"/>
    </location>
    <ligand>
        <name>S-adenosyl-L-methionine</name>
        <dbReference type="ChEBI" id="CHEBI:59789"/>
    </ligand>
</feature>
<evidence type="ECO:0000256" key="5">
    <source>
        <dbReference type="ARBA" id="ARBA00022679"/>
    </source>
</evidence>
<evidence type="ECO:0000313" key="11">
    <source>
        <dbReference type="Proteomes" id="UP001595846"/>
    </source>
</evidence>
<feature type="domain" description="RNase L inhibitor RLI-like possible metal-binding" evidence="9">
    <location>
        <begin position="1"/>
        <end position="25"/>
    </location>
</feature>
<evidence type="ECO:0000259" key="8">
    <source>
        <dbReference type="Pfam" id="PF04034"/>
    </source>
</evidence>
<feature type="binding site" evidence="7">
    <location>
        <position position="17"/>
    </location>
    <ligand>
        <name>S-adenosyl-L-methionine</name>
        <dbReference type="ChEBI" id="CHEBI:59789"/>
    </ligand>
</feature>
<dbReference type="InterPro" id="IPR022968">
    <property type="entry name" value="Tsr3-like"/>
</dbReference>